<dbReference type="SUPFAM" id="SSF47592">
    <property type="entry name" value="SWIB/MDM2 domain"/>
    <property type="match status" value="1"/>
</dbReference>
<evidence type="ECO:0000256" key="1">
    <source>
        <dbReference type="SAM" id="MobiDB-lite"/>
    </source>
</evidence>
<proteinExistence type="predicted"/>
<dbReference type="HOGENOM" id="CLU_589375_0_0_1"/>
<feature type="compositionally biased region" description="Acidic residues" evidence="1">
    <location>
        <begin position="442"/>
        <end position="464"/>
    </location>
</feature>
<dbReference type="Pfam" id="PF02201">
    <property type="entry name" value="SWIB"/>
    <property type="match status" value="1"/>
</dbReference>
<dbReference type="SMART" id="SM00151">
    <property type="entry name" value="SWIB"/>
    <property type="match status" value="1"/>
</dbReference>
<dbReference type="InterPro" id="IPR036885">
    <property type="entry name" value="SWIB_MDM2_dom_sf"/>
</dbReference>
<dbReference type="Gene3D" id="1.10.245.10">
    <property type="entry name" value="SWIB/MDM2 domain"/>
    <property type="match status" value="1"/>
</dbReference>
<dbReference type="STRING" id="1071378.G0WAW5"/>
<feature type="compositionally biased region" description="Acidic residues" evidence="1">
    <location>
        <begin position="424"/>
        <end position="435"/>
    </location>
</feature>
<feature type="region of interest" description="Disordered" evidence="1">
    <location>
        <begin position="256"/>
        <end position="464"/>
    </location>
</feature>
<dbReference type="Proteomes" id="UP000000689">
    <property type="component" value="Chromosome 5"/>
</dbReference>
<dbReference type="AlphaFoldDB" id="G0WAW5"/>
<feature type="compositionally biased region" description="Acidic residues" evidence="1">
    <location>
        <begin position="338"/>
        <end position="354"/>
    </location>
</feature>
<dbReference type="GeneID" id="11498603"/>
<gene>
    <name evidence="3" type="primary">NDAI0E00690</name>
    <name evidence="3" type="ordered locus">NDAI_0E00690</name>
</gene>
<dbReference type="RefSeq" id="XP_003670128.1">
    <property type="nucleotide sequence ID" value="XM_003670080.1"/>
</dbReference>
<dbReference type="EMBL" id="HE580271">
    <property type="protein sequence ID" value="CCD24885.1"/>
    <property type="molecule type" value="Genomic_DNA"/>
</dbReference>
<evidence type="ECO:0000313" key="3">
    <source>
        <dbReference type="EMBL" id="CCD24885.1"/>
    </source>
</evidence>
<dbReference type="InterPro" id="IPR003121">
    <property type="entry name" value="SWIB_MDM2_domain"/>
</dbReference>
<name>G0WAW5_NAUDC</name>
<feature type="compositionally biased region" description="Polar residues" evidence="1">
    <location>
        <begin position="256"/>
        <end position="266"/>
    </location>
</feature>
<feature type="domain" description="DM2" evidence="2">
    <location>
        <begin position="173"/>
        <end position="251"/>
    </location>
</feature>
<evidence type="ECO:0000259" key="2">
    <source>
        <dbReference type="PROSITE" id="PS51925"/>
    </source>
</evidence>
<dbReference type="eggNOG" id="KOG1946">
    <property type="taxonomic scope" value="Eukaryota"/>
</dbReference>
<protein>
    <recommendedName>
        <fullName evidence="2">DM2 domain-containing protein</fullName>
    </recommendedName>
</protein>
<feature type="compositionally biased region" description="Polar residues" evidence="1">
    <location>
        <begin position="287"/>
        <end position="303"/>
    </location>
</feature>
<accession>G0WAW5</accession>
<dbReference type="CDD" id="cd10567">
    <property type="entry name" value="SWIB-MDM2_like"/>
    <property type="match status" value="1"/>
</dbReference>
<dbReference type="PANTHER" id="PTHR13844">
    <property type="entry name" value="SWI/SNF-RELATED MATRIX-ASSOCIATED ACTIN-DEPENDENT REGULATOR OF CHROMATIN SUBFAMILY D"/>
    <property type="match status" value="1"/>
</dbReference>
<sequence length="464" mass="53610">MLFIKESKQIFLLANSEGQLEKKYLYMQLFIKWQTIYVTWLRTSYISFYHFQIPIRFISHIKGMNDLPSFSSSINAILATGNPKKQSSKRVREALEEIFLFNFEEANEDIDDKIEKYLKKHRNRNRNQIRLTLSELKKKNRKAILKLDKKLDRIEQRKNGGVGKAKKERKITTGSRKYLLLEPLKSFLGESELSRQDTVKRIWTYIKQNKLQSPSDRREDLWDNKLKSLFQGYQRITVPIVAKIVSKYMLSLGSQSRYSNLSESSNTSAEEFETTVEFESSKDSENEIVSTSDSFTNSSQEEGSQNEDETSMNSNFEGVEIDRPPDTPTGKTDYISDVVDEELSQDEDYEDGVELESWHGVWDEPDNTIMESSSAETNSDEEADADDLVNQDGSFFHSEMNTSHGTPSDPENRDRYESSFVVADDSEQDLGEDDPELRQSFLDDEFDAVQTEPTDDFSESEESD</sequence>
<reference evidence="3 4" key="1">
    <citation type="journal article" date="2011" name="Proc. Natl. Acad. Sci. U.S.A.">
        <title>Evolutionary erosion of yeast sex chromosomes by mating-type switching accidents.</title>
        <authorList>
            <person name="Gordon J.L."/>
            <person name="Armisen D."/>
            <person name="Proux-Wera E."/>
            <person name="Oheigeartaigh S.S."/>
            <person name="Byrne K.P."/>
            <person name="Wolfe K.H."/>
        </authorList>
    </citation>
    <scope>NUCLEOTIDE SEQUENCE [LARGE SCALE GENOMIC DNA]</scope>
    <source>
        <strain evidence="4">ATCC 10597 / BCRC 20456 / CBS 421 / NBRC 0211 / NRRL Y-12639</strain>
    </source>
</reference>
<dbReference type="InterPro" id="IPR019835">
    <property type="entry name" value="SWIB_domain"/>
</dbReference>
<keyword evidence="4" id="KW-1185">Reference proteome</keyword>
<organism evidence="3 4">
    <name type="scientific">Naumovozyma dairenensis (strain ATCC 10597 / BCRC 20456 / CBS 421 / NBRC 0211 / NRRL Y-12639)</name>
    <name type="common">Saccharomyces dairenensis</name>
    <dbReference type="NCBI Taxonomy" id="1071378"/>
    <lineage>
        <taxon>Eukaryota</taxon>
        <taxon>Fungi</taxon>
        <taxon>Dikarya</taxon>
        <taxon>Ascomycota</taxon>
        <taxon>Saccharomycotina</taxon>
        <taxon>Saccharomycetes</taxon>
        <taxon>Saccharomycetales</taxon>
        <taxon>Saccharomycetaceae</taxon>
        <taxon>Naumovozyma</taxon>
    </lineage>
</organism>
<dbReference type="OrthoDB" id="10251073at2759"/>
<evidence type="ECO:0000313" key="4">
    <source>
        <dbReference type="Proteomes" id="UP000000689"/>
    </source>
</evidence>
<feature type="compositionally biased region" description="Acidic residues" evidence="1">
    <location>
        <begin position="378"/>
        <end position="389"/>
    </location>
</feature>
<dbReference type="PROSITE" id="PS51925">
    <property type="entry name" value="SWIB_MDM2"/>
    <property type="match status" value="1"/>
</dbReference>
<dbReference type="KEGG" id="ndi:NDAI_0E00690"/>